<dbReference type="OrthoDB" id="3692147at2759"/>
<reference evidence="2" key="1">
    <citation type="submission" date="2021-10" db="EMBL/GenBank/DDBJ databases">
        <authorList>
            <person name="Piombo E."/>
        </authorList>
    </citation>
    <scope>NUCLEOTIDE SEQUENCE</scope>
</reference>
<dbReference type="Pfam" id="PF12937">
    <property type="entry name" value="F-box-like"/>
    <property type="match status" value="1"/>
</dbReference>
<gene>
    <name evidence="2" type="ORF">CSOL1703_00009404</name>
</gene>
<keyword evidence="3" id="KW-1185">Reference proteome</keyword>
<dbReference type="Gene3D" id="1.20.1280.50">
    <property type="match status" value="1"/>
</dbReference>
<evidence type="ECO:0000259" key="1">
    <source>
        <dbReference type="PROSITE" id="PS50181"/>
    </source>
</evidence>
<dbReference type="InterPro" id="IPR001810">
    <property type="entry name" value="F-box_dom"/>
</dbReference>
<proteinExistence type="predicted"/>
<sequence>MNLMKKINERLQEWGLYTDTRRKDALGKWKRQTEALILLLEEEFDPLIARAIFNERHSSALYKLPDDVWLRIFSLLYQDEISFFIIRQVCRRFRRLLQGRRFLYHRFSPVRSYGMPNSQNGGDMFLKSKGAVTNFVPSHAFLDEPDADAVLRADICHLLHIDTYCNDCLKYDKRRWYGKSDLNKGYCKFLRSGSQYYCDVCAASHPYTMFSRQGKKERRCNGVKGHVRVCEHQTISWLQMRSFLRECKARIPCTARPDFEVDTIMKACDHPDHLDHVTECHAFEINGPVARLFYKKSGEWRVELTWEPHSGPGKFKLYQPGKFDAGEMRDLFLSYRSSAARFIVPELLPNHLPEMTCFRLNECDCLSYGTDEEKVRTLLHGDEASLVQANIKRTHSALDVAHGRPSSHQQPYEASQRAHVRIQPCPQTLSTQQTKGSPCVVTVYKRLITGFCHGEPEEAVPSHDWLHAMDRASYSEYGRGGKAEACRNMDPACRNSYPLGVLGCYDRDVTLCKSNKGHCCQIHSYKRKHRGSTDGPAPFDPFFLLILNAAVLNG</sequence>
<comment type="caution">
    <text evidence="2">The sequence shown here is derived from an EMBL/GenBank/DDBJ whole genome shotgun (WGS) entry which is preliminary data.</text>
</comment>
<evidence type="ECO:0000313" key="2">
    <source>
        <dbReference type="EMBL" id="CAH0043505.1"/>
    </source>
</evidence>
<evidence type="ECO:0000313" key="3">
    <source>
        <dbReference type="Proteomes" id="UP000775872"/>
    </source>
</evidence>
<dbReference type="SMART" id="SM00256">
    <property type="entry name" value="FBOX"/>
    <property type="match status" value="1"/>
</dbReference>
<protein>
    <recommendedName>
        <fullName evidence="1">F-box domain-containing protein</fullName>
    </recommendedName>
</protein>
<dbReference type="Proteomes" id="UP000775872">
    <property type="component" value="Unassembled WGS sequence"/>
</dbReference>
<dbReference type="EMBL" id="CABFOC020000003">
    <property type="protein sequence ID" value="CAH0043505.1"/>
    <property type="molecule type" value="Genomic_DNA"/>
</dbReference>
<dbReference type="SUPFAM" id="SSF81383">
    <property type="entry name" value="F-box domain"/>
    <property type="match status" value="1"/>
</dbReference>
<accession>A0A9N9W369</accession>
<organism evidence="2 3">
    <name type="scientific">Clonostachys solani</name>
    <dbReference type="NCBI Taxonomy" id="160281"/>
    <lineage>
        <taxon>Eukaryota</taxon>
        <taxon>Fungi</taxon>
        <taxon>Dikarya</taxon>
        <taxon>Ascomycota</taxon>
        <taxon>Pezizomycotina</taxon>
        <taxon>Sordariomycetes</taxon>
        <taxon>Hypocreomycetidae</taxon>
        <taxon>Hypocreales</taxon>
        <taxon>Bionectriaceae</taxon>
        <taxon>Clonostachys</taxon>
    </lineage>
</organism>
<dbReference type="AlphaFoldDB" id="A0A9N9W369"/>
<name>A0A9N9W369_9HYPO</name>
<dbReference type="PROSITE" id="PS50181">
    <property type="entry name" value="FBOX"/>
    <property type="match status" value="1"/>
</dbReference>
<feature type="domain" description="F-box" evidence="1">
    <location>
        <begin position="58"/>
        <end position="107"/>
    </location>
</feature>
<dbReference type="InterPro" id="IPR036047">
    <property type="entry name" value="F-box-like_dom_sf"/>
</dbReference>